<sequence>MAMCSSLSGDNSAYSPNLNYESGGAGPTAAARVRPTADHGVCSGGKGSNQRQRGLDQQQLRGVQPAAATACFGGGGSDVGQGGGDGLPRRRIWPCARQ</sequence>
<evidence type="ECO:0000256" key="1">
    <source>
        <dbReference type="SAM" id="MobiDB-lite"/>
    </source>
</evidence>
<name>A0AAP0EYU1_9MAGN</name>
<feature type="compositionally biased region" description="Low complexity" evidence="1">
    <location>
        <begin position="50"/>
        <end position="64"/>
    </location>
</feature>
<feature type="compositionally biased region" description="Gly residues" evidence="1">
    <location>
        <begin position="72"/>
        <end position="86"/>
    </location>
</feature>
<keyword evidence="3" id="KW-1185">Reference proteome</keyword>
<dbReference type="EMBL" id="JBBNAF010000011">
    <property type="protein sequence ID" value="KAK9098393.1"/>
    <property type="molecule type" value="Genomic_DNA"/>
</dbReference>
<proteinExistence type="predicted"/>
<feature type="compositionally biased region" description="Polar residues" evidence="1">
    <location>
        <begin position="1"/>
        <end position="20"/>
    </location>
</feature>
<gene>
    <name evidence="2" type="ORF">Syun_025438</name>
</gene>
<accession>A0AAP0EYU1</accession>
<feature type="region of interest" description="Disordered" evidence="1">
    <location>
        <begin position="1"/>
        <end position="98"/>
    </location>
</feature>
<evidence type="ECO:0000313" key="2">
    <source>
        <dbReference type="EMBL" id="KAK9098393.1"/>
    </source>
</evidence>
<evidence type="ECO:0000313" key="3">
    <source>
        <dbReference type="Proteomes" id="UP001420932"/>
    </source>
</evidence>
<dbReference type="Proteomes" id="UP001420932">
    <property type="component" value="Unassembled WGS sequence"/>
</dbReference>
<comment type="caution">
    <text evidence="2">The sequence shown here is derived from an EMBL/GenBank/DDBJ whole genome shotgun (WGS) entry which is preliminary data.</text>
</comment>
<protein>
    <submittedName>
        <fullName evidence="2">Uncharacterized protein</fullName>
    </submittedName>
</protein>
<reference evidence="2 3" key="1">
    <citation type="submission" date="2024-01" db="EMBL/GenBank/DDBJ databases">
        <title>Genome assemblies of Stephania.</title>
        <authorList>
            <person name="Yang L."/>
        </authorList>
    </citation>
    <scope>NUCLEOTIDE SEQUENCE [LARGE SCALE GENOMIC DNA]</scope>
    <source>
        <strain evidence="2">YNDBR</strain>
        <tissue evidence="2">Leaf</tissue>
    </source>
</reference>
<organism evidence="2 3">
    <name type="scientific">Stephania yunnanensis</name>
    <dbReference type="NCBI Taxonomy" id="152371"/>
    <lineage>
        <taxon>Eukaryota</taxon>
        <taxon>Viridiplantae</taxon>
        <taxon>Streptophyta</taxon>
        <taxon>Embryophyta</taxon>
        <taxon>Tracheophyta</taxon>
        <taxon>Spermatophyta</taxon>
        <taxon>Magnoliopsida</taxon>
        <taxon>Ranunculales</taxon>
        <taxon>Menispermaceae</taxon>
        <taxon>Menispermoideae</taxon>
        <taxon>Cissampelideae</taxon>
        <taxon>Stephania</taxon>
    </lineage>
</organism>
<dbReference type="AlphaFoldDB" id="A0AAP0EYU1"/>